<evidence type="ECO:0008006" key="4">
    <source>
        <dbReference type="Google" id="ProtNLM"/>
    </source>
</evidence>
<feature type="transmembrane region" description="Helical" evidence="1">
    <location>
        <begin position="183"/>
        <end position="203"/>
    </location>
</feature>
<keyword evidence="1" id="KW-1133">Transmembrane helix</keyword>
<evidence type="ECO:0000313" key="2">
    <source>
        <dbReference type="EMBL" id="KAG7358718.1"/>
    </source>
</evidence>
<proteinExistence type="predicted"/>
<evidence type="ECO:0000256" key="1">
    <source>
        <dbReference type="SAM" id="Phobius"/>
    </source>
</evidence>
<feature type="transmembrane region" description="Helical" evidence="1">
    <location>
        <begin position="56"/>
        <end position="76"/>
    </location>
</feature>
<feature type="transmembrane region" description="Helical" evidence="1">
    <location>
        <begin position="264"/>
        <end position="282"/>
    </location>
</feature>
<sequence>MSGGGSDSGKKCGLFELIVFVVAIFFGTACSILSKTMMSLHGEGKTGETEQFEKPIFQTFGMFLGMCFGLVMHYVVCCFRIPFPGYTHGADVINGATTTTTTSETTALLALKKGDDSAGQATTPTWMYFFLAIPAIFDLGATALCMMGLRYIDVSIYQLLRGSGIIFVAIMKQHILKDHLYRFQWVGVFFNVLSVFMVGSTAILSESTKDHPDEDDNGSAGRAFLGILLVMLGALVQAMQFVFEEKVLTMDIPSPPLLLIGMEGLWGTILCLVVVYPLVYLLPGDDHGSYEDPFNTWFMFKNEPHIQIAFAVYFVAIFGYNFFAVLVTFLLNSVWHAILDNFRPITVWITDLFIFYVISKSFGEQWTVYSWIQVAGMFVLLYGTAIYNAPNAGSISLEGDWFALGLDFSPEYDAIRREELEREQDEQFKQRMLHHKMGSSFFGEIPPSLDDVITNLVVDKEAISVPAFPFTSYFFCFQWSNSSPWLGLSLLTSMVLSLLLLPSGFKHQLLPQCRFSIFVYNT</sequence>
<dbReference type="Proteomes" id="UP000693970">
    <property type="component" value="Unassembled WGS sequence"/>
</dbReference>
<organism evidence="2 3">
    <name type="scientific">Nitzschia inconspicua</name>
    <dbReference type="NCBI Taxonomy" id="303405"/>
    <lineage>
        <taxon>Eukaryota</taxon>
        <taxon>Sar</taxon>
        <taxon>Stramenopiles</taxon>
        <taxon>Ochrophyta</taxon>
        <taxon>Bacillariophyta</taxon>
        <taxon>Bacillariophyceae</taxon>
        <taxon>Bacillariophycidae</taxon>
        <taxon>Bacillariales</taxon>
        <taxon>Bacillariaceae</taxon>
        <taxon>Nitzschia</taxon>
    </lineage>
</organism>
<keyword evidence="1" id="KW-0472">Membrane</keyword>
<dbReference type="GO" id="GO:0016020">
    <property type="term" value="C:membrane"/>
    <property type="evidence" value="ECO:0007669"/>
    <property type="project" value="TreeGrafter"/>
</dbReference>
<feature type="transmembrane region" description="Helical" evidence="1">
    <location>
        <begin position="126"/>
        <end position="149"/>
    </location>
</feature>
<dbReference type="AlphaFoldDB" id="A0A9K3LB49"/>
<dbReference type="OrthoDB" id="300580at2759"/>
<reference evidence="2" key="2">
    <citation type="submission" date="2021-04" db="EMBL/GenBank/DDBJ databases">
        <authorList>
            <person name="Podell S."/>
        </authorList>
    </citation>
    <scope>NUCLEOTIDE SEQUENCE</scope>
    <source>
        <strain evidence="2">Hildebrandi</strain>
    </source>
</reference>
<feature type="transmembrane region" description="Helical" evidence="1">
    <location>
        <begin position="223"/>
        <end position="243"/>
    </location>
</feature>
<feature type="transmembrane region" description="Helical" evidence="1">
    <location>
        <begin position="306"/>
        <end position="330"/>
    </location>
</feature>
<gene>
    <name evidence="2" type="ORF">IV203_015307</name>
</gene>
<accession>A0A9K3LB49</accession>
<dbReference type="EMBL" id="JAGRRH010000014">
    <property type="protein sequence ID" value="KAG7358718.1"/>
    <property type="molecule type" value="Genomic_DNA"/>
</dbReference>
<feature type="transmembrane region" description="Helical" evidence="1">
    <location>
        <begin position="485"/>
        <end position="505"/>
    </location>
</feature>
<reference evidence="2" key="1">
    <citation type="journal article" date="2021" name="Sci. Rep.">
        <title>Diploid genomic architecture of Nitzschia inconspicua, an elite biomass production diatom.</title>
        <authorList>
            <person name="Oliver A."/>
            <person name="Podell S."/>
            <person name="Pinowska A."/>
            <person name="Traller J.C."/>
            <person name="Smith S.R."/>
            <person name="McClure R."/>
            <person name="Beliaev A."/>
            <person name="Bohutskyi P."/>
            <person name="Hill E.A."/>
            <person name="Rabines A."/>
            <person name="Zheng H."/>
            <person name="Allen L.Z."/>
            <person name="Kuo A."/>
            <person name="Grigoriev I.V."/>
            <person name="Allen A.E."/>
            <person name="Hazlebeck D."/>
            <person name="Allen E.E."/>
        </authorList>
    </citation>
    <scope>NUCLEOTIDE SEQUENCE</scope>
    <source>
        <strain evidence="2">Hildebrandi</strain>
    </source>
</reference>
<dbReference type="PANTHER" id="PTHR13146">
    <property type="match status" value="1"/>
</dbReference>
<feature type="transmembrane region" description="Helical" evidence="1">
    <location>
        <begin position="342"/>
        <end position="362"/>
    </location>
</feature>
<feature type="transmembrane region" description="Helical" evidence="1">
    <location>
        <begin position="12"/>
        <end position="36"/>
    </location>
</feature>
<evidence type="ECO:0000313" key="3">
    <source>
        <dbReference type="Proteomes" id="UP000693970"/>
    </source>
</evidence>
<dbReference type="PANTHER" id="PTHR13146:SF3">
    <property type="entry name" value="EAMA DOMAIN-CONTAINING PROTEIN"/>
    <property type="match status" value="1"/>
</dbReference>
<keyword evidence="3" id="KW-1185">Reference proteome</keyword>
<protein>
    <recommendedName>
        <fullName evidence="4">Drug/Metabolite Transporter (DMT) Superfamily</fullName>
    </recommendedName>
</protein>
<name>A0A9K3LB49_9STRA</name>
<keyword evidence="1" id="KW-0812">Transmembrane</keyword>
<feature type="transmembrane region" description="Helical" evidence="1">
    <location>
        <begin position="368"/>
        <end position="387"/>
    </location>
</feature>
<comment type="caution">
    <text evidence="2">The sequence shown here is derived from an EMBL/GenBank/DDBJ whole genome shotgun (WGS) entry which is preliminary data.</text>
</comment>